<dbReference type="EMBL" id="LO017727">
    <property type="protein sequence ID" value="CRH05923.1"/>
    <property type="molecule type" value="Genomic_DNA"/>
</dbReference>
<sequence length="90" mass="10285">MEPHCELSSLKLVIKPLADAAVFLHKDGFNPLNIEIFEKVVCLVLLFGSRLFHQPHQAPLASGQAALLMHERFEKRRKRAFSKRSPQHTL</sequence>
<reference evidence="1" key="1">
    <citation type="submission" date="2015-04" db="EMBL/GenBank/DDBJ databases">
        <authorList>
            <person name="Syromyatnikov M.Y."/>
            <person name="Popov V.N."/>
        </authorList>
    </citation>
    <scope>NUCLEOTIDE SEQUENCE</scope>
    <source>
        <strain evidence="1">MO-1</strain>
    </source>
</reference>
<accession>A0A1S7LHQ6</accession>
<name>A0A1S7LHQ6_MAGMO</name>
<organism evidence="1">
    <name type="scientific">Magnetococcus massalia (strain MO-1)</name>
    <dbReference type="NCBI Taxonomy" id="451514"/>
    <lineage>
        <taxon>Bacteria</taxon>
        <taxon>Pseudomonadati</taxon>
        <taxon>Pseudomonadota</taxon>
        <taxon>Magnetococcia</taxon>
        <taxon>Magnetococcales</taxon>
        <taxon>Magnetococcaceae</taxon>
        <taxon>Magnetococcus</taxon>
    </lineage>
</organism>
<evidence type="ECO:0000313" key="1">
    <source>
        <dbReference type="EMBL" id="CRH05923.1"/>
    </source>
</evidence>
<dbReference type="AlphaFoldDB" id="A0A1S7LHQ6"/>
<gene>
    <name evidence="1" type="ORF">MAGMO_1742</name>
</gene>
<protein>
    <submittedName>
        <fullName evidence="1">Uncharacterized protein</fullName>
    </submittedName>
</protein>
<proteinExistence type="predicted"/>